<dbReference type="GO" id="GO:0008168">
    <property type="term" value="F:methyltransferase activity"/>
    <property type="evidence" value="ECO:0007669"/>
    <property type="project" value="UniProtKB-KW"/>
</dbReference>
<keyword evidence="1" id="KW-0489">Methyltransferase</keyword>
<keyword evidence="1" id="KW-0808">Transferase</keyword>
<organism evidence="1 2">
    <name type="scientific">Amycolatopsis cihanbeyliensis</name>
    <dbReference type="NCBI Taxonomy" id="1128664"/>
    <lineage>
        <taxon>Bacteria</taxon>
        <taxon>Bacillati</taxon>
        <taxon>Actinomycetota</taxon>
        <taxon>Actinomycetes</taxon>
        <taxon>Pseudonocardiales</taxon>
        <taxon>Pseudonocardiaceae</taxon>
        <taxon>Amycolatopsis</taxon>
    </lineage>
</organism>
<gene>
    <name evidence="1" type="ORF">FB471_2186</name>
</gene>
<sequence>MTQEWVPKIVDTSVPSGARTYDFLLGGAHNFAADRAMAEQVEGAVPGIRDAARLNRAFLARAVRLLIDKGIRQFLDVGSGIPTVGNVHEIAQRHAPDYRVVYVDRDPIAVAHSELMLSGNERAGIAHADMRDPESVLASEPARRLLDFDEPLGLLFLLVLHWVPNEADPLALMARYRNAIAPGSYLAITHMTDDAQKDKIDAVAGIVRGSRGDGQVFPRTRDEVAALFGDFEFVEPGIVPTGTWRTSGPGDVTDNVEMNELSYAGVGRKP</sequence>
<dbReference type="EMBL" id="VFML01000001">
    <property type="protein sequence ID" value="TQJ02457.1"/>
    <property type="molecule type" value="Genomic_DNA"/>
</dbReference>
<reference evidence="1 2" key="1">
    <citation type="submission" date="2019-06" db="EMBL/GenBank/DDBJ databases">
        <title>Sequencing the genomes of 1000 actinobacteria strains.</title>
        <authorList>
            <person name="Klenk H.-P."/>
        </authorList>
    </citation>
    <scope>NUCLEOTIDE SEQUENCE [LARGE SCALE GENOMIC DNA]</scope>
    <source>
        <strain evidence="1 2">DSM 45679</strain>
    </source>
</reference>
<dbReference type="Pfam" id="PF04672">
    <property type="entry name" value="Methyltransf_19"/>
    <property type="match status" value="1"/>
</dbReference>
<dbReference type="OrthoDB" id="3516042at2"/>
<dbReference type="SUPFAM" id="SSF53335">
    <property type="entry name" value="S-adenosyl-L-methionine-dependent methyltransferases"/>
    <property type="match status" value="1"/>
</dbReference>
<dbReference type="InterPro" id="IPR029063">
    <property type="entry name" value="SAM-dependent_MTases_sf"/>
</dbReference>
<dbReference type="AlphaFoldDB" id="A0A542DH97"/>
<keyword evidence="2" id="KW-1185">Reference proteome</keyword>
<proteinExistence type="predicted"/>
<protein>
    <submittedName>
        <fullName evidence="1">S-adenosyl methyltransferase</fullName>
    </submittedName>
</protein>
<dbReference type="Gene3D" id="3.40.50.150">
    <property type="entry name" value="Vaccinia Virus protein VP39"/>
    <property type="match status" value="1"/>
</dbReference>
<comment type="caution">
    <text evidence="1">The sequence shown here is derived from an EMBL/GenBank/DDBJ whole genome shotgun (WGS) entry which is preliminary data.</text>
</comment>
<dbReference type="Proteomes" id="UP000320876">
    <property type="component" value="Unassembled WGS sequence"/>
</dbReference>
<dbReference type="GO" id="GO:0032259">
    <property type="term" value="P:methylation"/>
    <property type="evidence" value="ECO:0007669"/>
    <property type="project" value="UniProtKB-KW"/>
</dbReference>
<dbReference type="InterPro" id="IPR006764">
    <property type="entry name" value="SAM_dep_MeTrfase_SAV2177_type"/>
</dbReference>
<evidence type="ECO:0000313" key="1">
    <source>
        <dbReference type="EMBL" id="TQJ02457.1"/>
    </source>
</evidence>
<dbReference type="PIRSF" id="PIRSF017393">
    <property type="entry name" value="MTase_SAV2177"/>
    <property type="match status" value="1"/>
</dbReference>
<name>A0A542DH97_AMYCI</name>
<accession>A0A542DH97</accession>
<evidence type="ECO:0000313" key="2">
    <source>
        <dbReference type="Proteomes" id="UP000320876"/>
    </source>
</evidence>